<gene>
    <name evidence="1" type="ORF">DSM106972_069240</name>
</gene>
<reference evidence="1" key="1">
    <citation type="submission" date="2018-12" db="EMBL/GenBank/DDBJ databases">
        <authorList>
            <person name="Will S."/>
            <person name="Neumann-Schaal M."/>
            <person name="Henke P."/>
        </authorList>
    </citation>
    <scope>NUCLEOTIDE SEQUENCE</scope>
    <source>
        <strain evidence="1">PCC 7102</strain>
    </source>
</reference>
<keyword evidence="2" id="KW-1185">Reference proteome</keyword>
<proteinExistence type="predicted"/>
<dbReference type="InterPro" id="IPR011009">
    <property type="entry name" value="Kinase-like_dom_sf"/>
</dbReference>
<reference evidence="1" key="2">
    <citation type="journal article" date="2019" name="Genome Biol. Evol.">
        <title>Day and night: Metabolic profiles and evolutionary relationships of six axenic non-marine cyanobacteria.</title>
        <authorList>
            <person name="Will S.E."/>
            <person name="Henke P."/>
            <person name="Boedeker C."/>
            <person name="Huang S."/>
            <person name="Brinkmann H."/>
            <person name="Rohde M."/>
            <person name="Jarek M."/>
            <person name="Friedl T."/>
            <person name="Seufert S."/>
            <person name="Schumacher M."/>
            <person name="Overmann J."/>
            <person name="Neumann-Schaal M."/>
            <person name="Petersen J."/>
        </authorList>
    </citation>
    <scope>NUCLEOTIDE SEQUENCE [LARGE SCALE GENOMIC DNA]</scope>
    <source>
        <strain evidence="1">PCC 7102</strain>
    </source>
</reference>
<comment type="caution">
    <text evidence="1">The sequence shown here is derived from an EMBL/GenBank/DDBJ whole genome shotgun (WGS) entry which is preliminary data.</text>
</comment>
<evidence type="ECO:0000313" key="2">
    <source>
        <dbReference type="Proteomes" id="UP000271624"/>
    </source>
</evidence>
<evidence type="ECO:0008006" key="3">
    <source>
        <dbReference type="Google" id="ProtNLM"/>
    </source>
</evidence>
<dbReference type="Proteomes" id="UP000271624">
    <property type="component" value="Unassembled WGS sequence"/>
</dbReference>
<dbReference type="EMBL" id="RSCL01000020">
    <property type="protein sequence ID" value="RUT01373.1"/>
    <property type="molecule type" value="Genomic_DNA"/>
</dbReference>
<organism evidence="1 2">
    <name type="scientific">Dulcicalothrix desertica PCC 7102</name>
    <dbReference type="NCBI Taxonomy" id="232991"/>
    <lineage>
        <taxon>Bacteria</taxon>
        <taxon>Bacillati</taxon>
        <taxon>Cyanobacteriota</taxon>
        <taxon>Cyanophyceae</taxon>
        <taxon>Nostocales</taxon>
        <taxon>Calotrichaceae</taxon>
        <taxon>Dulcicalothrix</taxon>
    </lineage>
</organism>
<dbReference type="SUPFAM" id="SSF56112">
    <property type="entry name" value="Protein kinase-like (PK-like)"/>
    <property type="match status" value="1"/>
</dbReference>
<name>A0A433V5I3_9CYAN</name>
<sequence length="71" mass="8179">MKGEILGERYQVEQLLGKKAGRRTLLALDLQSNQPVVIKLLNFSNDFEWDDLKLFEREAETLKSLNHPAIP</sequence>
<dbReference type="Gene3D" id="3.30.200.20">
    <property type="entry name" value="Phosphorylase Kinase, domain 1"/>
    <property type="match status" value="1"/>
</dbReference>
<dbReference type="AlphaFoldDB" id="A0A433V5I3"/>
<accession>A0A433V5I3</accession>
<evidence type="ECO:0000313" key="1">
    <source>
        <dbReference type="EMBL" id="RUT01373.1"/>
    </source>
</evidence>
<protein>
    <recommendedName>
        <fullName evidence="3">Protein kinase domain-containing protein</fullName>
    </recommendedName>
</protein>